<feature type="transmembrane region" description="Helical" evidence="9">
    <location>
        <begin position="71"/>
        <end position="89"/>
    </location>
</feature>
<dbReference type="PANTHER" id="PTHR33695">
    <property type="entry name" value="LIPOPROTEIN SIGNAL PEPTIDASE"/>
    <property type="match status" value="1"/>
</dbReference>
<dbReference type="PRINTS" id="PR00781">
    <property type="entry name" value="LIPOSIGPTASE"/>
</dbReference>
<dbReference type="GO" id="GO:0004190">
    <property type="term" value="F:aspartic-type endopeptidase activity"/>
    <property type="evidence" value="ECO:0007669"/>
    <property type="project" value="UniProtKB-UniRule"/>
</dbReference>
<comment type="catalytic activity">
    <reaction evidence="9 10">
        <text>Release of signal peptides from bacterial membrane prolipoproteins. Hydrolyzes -Xaa-Yaa-Zaa-|-(S,diacylglyceryl)Cys-, in which Xaa is hydrophobic (preferably Leu), and Yaa (Ala or Ser) and Zaa (Gly or Ala) have small, neutral side chains.</text>
        <dbReference type="EC" id="3.4.23.36"/>
    </reaction>
</comment>
<organism evidence="12 13">
    <name type="scientific">Georhizobium profundi</name>
    <dbReference type="NCBI Taxonomy" id="2341112"/>
    <lineage>
        <taxon>Bacteria</taxon>
        <taxon>Pseudomonadati</taxon>
        <taxon>Pseudomonadota</taxon>
        <taxon>Alphaproteobacteria</taxon>
        <taxon>Hyphomicrobiales</taxon>
        <taxon>Rhizobiaceae</taxon>
        <taxon>Georhizobium</taxon>
    </lineage>
</organism>
<evidence type="ECO:0000256" key="5">
    <source>
        <dbReference type="ARBA" id="ARBA00022750"/>
    </source>
</evidence>
<gene>
    <name evidence="9" type="primary">lspA</name>
    <name evidence="12" type="ORF">D5400_00220</name>
</gene>
<dbReference type="NCBIfam" id="TIGR00077">
    <property type="entry name" value="lspA"/>
    <property type="match status" value="1"/>
</dbReference>
<dbReference type="KEGG" id="abaw:D5400_00220"/>
<keyword evidence="4 9" id="KW-0812">Transmembrane</keyword>
<evidence type="ECO:0000313" key="13">
    <source>
        <dbReference type="Proteomes" id="UP000268192"/>
    </source>
</evidence>
<evidence type="ECO:0000256" key="11">
    <source>
        <dbReference type="RuleBase" id="RU004181"/>
    </source>
</evidence>
<evidence type="ECO:0000256" key="3">
    <source>
        <dbReference type="ARBA" id="ARBA00022670"/>
    </source>
</evidence>
<evidence type="ECO:0000256" key="8">
    <source>
        <dbReference type="ARBA" id="ARBA00023136"/>
    </source>
</evidence>
<evidence type="ECO:0000256" key="7">
    <source>
        <dbReference type="ARBA" id="ARBA00022989"/>
    </source>
</evidence>
<proteinExistence type="inferred from homology"/>
<keyword evidence="13" id="KW-1185">Reference proteome</keyword>
<keyword evidence="5 9" id="KW-0064">Aspartyl protease</keyword>
<dbReference type="EC" id="3.4.23.36" evidence="9"/>
<dbReference type="GO" id="GO:0005886">
    <property type="term" value="C:plasma membrane"/>
    <property type="evidence" value="ECO:0007669"/>
    <property type="project" value="UniProtKB-SubCell"/>
</dbReference>
<evidence type="ECO:0000256" key="6">
    <source>
        <dbReference type="ARBA" id="ARBA00022801"/>
    </source>
</evidence>
<feature type="active site" evidence="9">
    <location>
        <position position="124"/>
    </location>
</feature>
<feature type="transmembrane region" description="Helical" evidence="9">
    <location>
        <begin position="134"/>
        <end position="154"/>
    </location>
</feature>
<name>A0A3S9AYW9_9HYPH</name>
<sequence length="172" mass="18927">MTQMAKPTPLSRPLPALGLLALLIAADQAIKLWVEAALPLQQPIELLPMLALFRTYNEGIAFSFLAGQSEWTLVAVTTLIVCFVVYLWRSTAPDRFFAHLGYALIVGGAIGNLIDRAAYGHVVDYILVYTETWSFAVFNLADSFITVGAVSIVLDEILAWRQGRTTPKDQAE</sequence>
<dbReference type="UniPathway" id="UPA00665"/>
<dbReference type="Pfam" id="PF01252">
    <property type="entry name" value="Peptidase_A8"/>
    <property type="match status" value="1"/>
</dbReference>
<dbReference type="GO" id="GO:0006508">
    <property type="term" value="P:proteolysis"/>
    <property type="evidence" value="ECO:0007669"/>
    <property type="project" value="UniProtKB-KW"/>
</dbReference>
<keyword evidence="8 9" id="KW-0472">Membrane</keyword>
<dbReference type="PANTHER" id="PTHR33695:SF1">
    <property type="entry name" value="LIPOPROTEIN SIGNAL PEPTIDASE"/>
    <property type="match status" value="1"/>
</dbReference>
<dbReference type="AlphaFoldDB" id="A0A3S9AYW9"/>
<keyword evidence="6 9" id="KW-0378">Hydrolase</keyword>
<comment type="pathway">
    <text evidence="9">Protein modification; lipoprotein biosynthesis (signal peptide cleavage).</text>
</comment>
<comment type="caution">
    <text evidence="9">Lacks conserved residue(s) required for the propagation of feature annotation.</text>
</comment>
<comment type="function">
    <text evidence="9 10">This protein specifically catalyzes the removal of signal peptides from prolipoproteins.</text>
</comment>
<evidence type="ECO:0000256" key="10">
    <source>
        <dbReference type="RuleBase" id="RU000594"/>
    </source>
</evidence>
<protein>
    <recommendedName>
        <fullName evidence="9">Lipoprotein signal peptidase</fullName>
        <ecNumber evidence="9">3.4.23.36</ecNumber>
    </recommendedName>
    <alternativeName>
        <fullName evidence="9">Prolipoprotein signal peptidase</fullName>
    </alternativeName>
    <alternativeName>
        <fullName evidence="9">Signal peptidase II</fullName>
        <shortName evidence="9">SPase II</shortName>
    </alternativeName>
</protein>
<evidence type="ECO:0000313" key="12">
    <source>
        <dbReference type="EMBL" id="AZN69900.1"/>
    </source>
</evidence>
<evidence type="ECO:0000256" key="4">
    <source>
        <dbReference type="ARBA" id="ARBA00022692"/>
    </source>
</evidence>
<feature type="transmembrane region" description="Helical" evidence="9">
    <location>
        <begin position="96"/>
        <end position="114"/>
    </location>
</feature>
<evidence type="ECO:0000256" key="2">
    <source>
        <dbReference type="ARBA" id="ARBA00022475"/>
    </source>
</evidence>
<dbReference type="Proteomes" id="UP000268192">
    <property type="component" value="Chromosome"/>
</dbReference>
<dbReference type="InterPro" id="IPR001872">
    <property type="entry name" value="Peptidase_A8"/>
</dbReference>
<evidence type="ECO:0000256" key="1">
    <source>
        <dbReference type="ARBA" id="ARBA00006139"/>
    </source>
</evidence>
<dbReference type="OrthoDB" id="9810259at2"/>
<dbReference type="PROSITE" id="PS00855">
    <property type="entry name" value="SPASE_II"/>
    <property type="match status" value="1"/>
</dbReference>
<keyword evidence="2 9" id="KW-1003">Cell membrane</keyword>
<comment type="similarity">
    <text evidence="1 9 11">Belongs to the peptidase A8 family.</text>
</comment>
<accession>A0A3S9AYW9</accession>
<dbReference type="HAMAP" id="MF_00161">
    <property type="entry name" value="LspA"/>
    <property type="match status" value="1"/>
</dbReference>
<keyword evidence="3 9" id="KW-0645">Protease</keyword>
<feature type="active site" evidence="9">
    <location>
        <position position="142"/>
    </location>
</feature>
<keyword evidence="7 9" id="KW-1133">Transmembrane helix</keyword>
<evidence type="ECO:0000256" key="9">
    <source>
        <dbReference type="HAMAP-Rule" id="MF_00161"/>
    </source>
</evidence>
<dbReference type="EMBL" id="CP032509">
    <property type="protein sequence ID" value="AZN69900.1"/>
    <property type="molecule type" value="Genomic_DNA"/>
</dbReference>
<reference evidence="12 13" key="1">
    <citation type="submission" date="2018-09" db="EMBL/GenBank/DDBJ databases">
        <title>Marinorhizobium profundi gen. nov., sp. nov., isolated from a deep-sea sediment sample from the New Britain Trench and proposal of Marinorhizobiaceae fam. nov. in the order Rhizobiales of the class Alphaproteobacteria.</title>
        <authorList>
            <person name="Cao J."/>
        </authorList>
    </citation>
    <scope>NUCLEOTIDE SEQUENCE [LARGE SCALE GENOMIC DNA]</scope>
    <source>
        <strain evidence="12 13">WS11</strain>
    </source>
</reference>
<comment type="subcellular location">
    <subcellularLocation>
        <location evidence="9">Cell membrane</location>
        <topology evidence="9">Multi-pass membrane protein</topology>
    </subcellularLocation>
</comment>